<sequence>MDSLVKGDVFQIVKNHTVSFVSDSYYFSVSNYPFSISL</sequence>
<dbReference type="AlphaFoldDB" id="A0A139PD41"/>
<organism evidence="1 2">
    <name type="scientific">Streptococcus oralis</name>
    <dbReference type="NCBI Taxonomy" id="1303"/>
    <lineage>
        <taxon>Bacteria</taxon>
        <taxon>Bacillati</taxon>
        <taxon>Bacillota</taxon>
        <taxon>Bacilli</taxon>
        <taxon>Lactobacillales</taxon>
        <taxon>Streptococcaceae</taxon>
        <taxon>Streptococcus</taxon>
    </lineage>
</organism>
<evidence type="ECO:0000313" key="2">
    <source>
        <dbReference type="Proteomes" id="UP000072653"/>
    </source>
</evidence>
<comment type="caution">
    <text evidence="1">The sequence shown here is derived from an EMBL/GenBank/DDBJ whole genome shotgun (WGS) entry which is preliminary data.</text>
</comment>
<accession>A0A139PD41</accession>
<evidence type="ECO:0000313" key="1">
    <source>
        <dbReference type="EMBL" id="KXT86091.1"/>
    </source>
</evidence>
<reference evidence="1 2" key="1">
    <citation type="submission" date="2016-01" db="EMBL/GenBank/DDBJ databases">
        <title>Highly variable Streptococcus oralis are common among viridans streptococci isolated from primates.</title>
        <authorList>
            <person name="Denapaite D."/>
            <person name="Rieger M."/>
            <person name="Koendgen S."/>
            <person name="Brueckner R."/>
            <person name="Ochigava I."/>
            <person name="Kappeler P."/>
            <person name="Maetz-Rensing K."/>
            <person name="Leendertz F."/>
            <person name="Hakenbeck R."/>
        </authorList>
    </citation>
    <scope>NUCLEOTIDE SEQUENCE [LARGE SCALE GENOMIC DNA]</scope>
    <source>
        <strain evidence="1 2">DD16</strain>
    </source>
</reference>
<proteinExistence type="predicted"/>
<gene>
    <name evidence="1" type="ORF">SORDD16_01166</name>
</gene>
<name>A0A139PD41_STROR</name>
<dbReference type="Proteomes" id="UP000072653">
    <property type="component" value="Unassembled WGS sequence"/>
</dbReference>
<protein>
    <submittedName>
        <fullName evidence="1">Uncharacterized protein</fullName>
    </submittedName>
</protein>
<dbReference type="PATRIC" id="fig|1303.79.peg.1407"/>
<dbReference type="EMBL" id="LQOB01000234">
    <property type="protein sequence ID" value="KXT86091.1"/>
    <property type="molecule type" value="Genomic_DNA"/>
</dbReference>